<reference evidence="2" key="1">
    <citation type="submission" date="2023-08" db="EMBL/GenBank/DDBJ databases">
        <authorList>
            <person name="Messyasz A."/>
            <person name="Mannisto M.K."/>
            <person name="Kerkhof L.J."/>
            <person name="Haggblom M."/>
        </authorList>
    </citation>
    <scope>NUCLEOTIDE SEQUENCE</scope>
    <source>
        <strain evidence="2">M8UP39</strain>
    </source>
</reference>
<keyword evidence="1" id="KW-0812">Transmembrane</keyword>
<protein>
    <submittedName>
        <fullName evidence="2">DUF420 domain-containing protein</fullName>
    </submittedName>
</protein>
<reference evidence="2" key="2">
    <citation type="journal article" date="2024" name="Environ. Microbiol.">
        <title>Genome analysis and description of Tunturibacter gen. nov. expands the diversity of Terriglobia in tundra soils.</title>
        <authorList>
            <person name="Messyasz A."/>
            <person name="Mannisto M.K."/>
            <person name="Kerkhof L.J."/>
            <person name="Haggblom M.M."/>
        </authorList>
    </citation>
    <scope>NUCLEOTIDE SEQUENCE</scope>
    <source>
        <strain evidence="2">M8UP39</strain>
    </source>
</reference>
<feature type="transmembrane region" description="Helical" evidence="1">
    <location>
        <begin position="123"/>
        <end position="152"/>
    </location>
</feature>
<feature type="transmembrane region" description="Helical" evidence="1">
    <location>
        <begin position="87"/>
        <end position="103"/>
    </location>
</feature>
<dbReference type="EMBL" id="CP132938">
    <property type="protein sequence ID" value="XCB24600.1"/>
    <property type="molecule type" value="Genomic_DNA"/>
</dbReference>
<feature type="transmembrane region" description="Helical" evidence="1">
    <location>
        <begin position="58"/>
        <end position="75"/>
    </location>
</feature>
<dbReference type="PANTHER" id="PTHR37692:SF1">
    <property type="entry name" value="DUF420 DOMAIN-CONTAINING PROTEIN"/>
    <property type="match status" value="1"/>
</dbReference>
<keyword evidence="1" id="KW-1133">Transmembrane helix</keyword>
<gene>
    <name evidence="2" type="ORF">RBB81_11915</name>
</gene>
<feature type="transmembrane region" description="Helical" evidence="1">
    <location>
        <begin position="164"/>
        <end position="186"/>
    </location>
</feature>
<dbReference type="AlphaFoldDB" id="A0AAU7Z7I4"/>
<dbReference type="Pfam" id="PF04238">
    <property type="entry name" value="DUF420"/>
    <property type="match status" value="1"/>
</dbReference>
<dbReference type="RefSeq" id="WP_353073860.1">
    <property type="nucleotide sequence ID" value="NZ_CP132938.1"/>
</dbReference>
<evidence type="ECO:0000313" key="2">
    <source>
        <dbReference type="EMBL" id="XCB24600.1"/>
    </source>
</evidence>
<sequence>MPFSTQQISPEYRTPPSVIASIIAVSAVASLFLAWLVYYHPPVDVAGTHLAFLPALDAILNALCAVFLVIGYRFIRRRQITAHRNSMFGAFIVSSVFLVAYIANHVLHGDMLFPKAYPTTRFIYLWILLTPHILLAIICLPMILITFFLSLTGRFPAHRRLARWTYPIWLYVSVSGVIVYAMLAAYR</sequence>
<proteinExistence type="predicted"/>
<keyword evidence="1" id="KW-0472">Membrane</keyword>
<evidence type="ECO:0000256" key="1">
    <source>
        <dbReference type="SAM" id="Phobius"/>
    </source>
</evidence>
<name>A0AAU7Z7I4_9BACT</name>
<organism evidence="2">
    <name type="scientific">Tunturiibacter gelidiferens</name>
    <dbReference type="NCBI Taxonomy" id="3069689"/>
    <lineage>
        <taxon>Bacteria</taxon>
        <taxon>Pseudomonadati</taxon>
        <taxon>Acidobacteriota</taxon>
        <taxon>Terriglobia</taxon>
        <taxon>Terriglobales</taxon>
        <taxon>Acidobacteriaceae</taxon>
        <taxon>Tunturiibacter</taxon>
    </lineage>
</organism>
<feature type="transmembrane region" description="Helical" evidence="1">
    <location>
        <begin position="18"/>
        <end position="38"/>
    </location>
</feature>
<dbReference type="InterPro" id="IPR007352">
    <property type="entry name" value="DUF420"/>
</dbReference>
<accession>A0AAU7Z7I4</accession>
<dbReference type="KEGG" id="tgi:RBB81_11915"/>
<dbReference type="PANTHER" id="PTHR37692">
    <property type="entry name" value="HYPOTHETICAL MEMBRANE SPANNING PROTEIN"/>
    <property type="match status" value="1"/>
</dbReference>